<reference evidence="1 3" key="1">
    <citation type="submission" date="2016-09" db="EMBL/GenBank/DDBJ databases">
        <title>genome sequences of unsequenced Mycobacteria.</title>
        <authorList>
            <person name="Greninger A.L."/>
            <person name="Jerome K.R."/>
            <person name="Mcnair B."/>
            <person name="Wallis C."/>
            <person name="Fang F."/>
        </authorList>
    </citation>
    <scope>NUCLEOTIDE SEQUENCE [LARGE SCALE GENOMIC DNA]</scope>
    <source>
        <strain evidence="1 3">BM1</strain>
    </source>
</reference>
<sequence>MTNALLPVEFTPPLVTPANPLGLDAATTWTETAEGNALRWLPSGIQLRLRTHRDPGAFGVWDAPWCASPDDLDPDDDLKTGPARANDDPDPFLAMTVWAFDRLQDCGNLSEYDRGQVIERAKNTFALREPLAVETQFATRLLVDAGTPPEIDELVSAVARVEEKFSAAGIVGGLVHARTGLLTHAQNLHLISRDPSEPGVLRTPAGHRWVMSAGYATPLGNRLIGTTQTYDWRDEMTVREAFDHERDHFVAIAERSVIVAYEAVITP</sequence>
<name>A0A1Q4HMI9_9MYCO</name>
<evidence type="ECO:0000313" key="2">
    <source>
        <dbReference type="EMBL" id="PEG51998.1"/>
    </source>
</evidence>
<dbReference type="RefSeq" id="WP_073854439.1">
    <property type="nucleotide sequence ID" value="NZ_PDCR01000038.1"/>
</dbReference>
<protein>
    <submittedName>
        <fullName evidence="1">Uncharacterized protein</fullName>
    </submittedName>
</protein>
<evidence type="ECO:0000313" key="1">
    <source>
        <dbReference type="EMBL" id="OPE53954.1"/>
    </source>
</evidence>
<accession>A0A1Q4HMI9</accession>
<reference evidence="2 4" key="2">
    <citation type="submission" date="2017-10" db="EMBL/GenBank/DDBJ databases">
        <title>The new phylogeny of genus Mycobacterium.</title>
        <authorList>
            <person name="Tortoli E."/>
            <person name="Trovato A."/>
            <person name="Cirillo D.M."/>
        </authorList>
    </citation>
    <scope>NUCLEOTIDE SEQUENCE [LARGE SCALE GENOMIC DNA]</scope>
    <source>
        <strain evidence="2 4">IP141170001</strain>
    </source>
</reference>
<dbReference type="Proteomes" id="UP000191039">
    <property type="component" value="Unassembled WGS sequence"/>
</dbReference>
<evidence type="ECO:0000313" key="4">
    <source>
        <dbReference type="Proteomes" id="UP000220340"/>
    </source>
</evidence>
<evidence type="ECO:0000313" key="3">
    <source>
        <dbReference type="Proteomes" id="UP000191039"/>
    </source>
</evidence>
<dbReference type="EMBL" id="PDCR01000038">
    <property type="protein sequence ID" value="PEG51998.1"/>
    <property type="molecule type" value="Genomic_DNA"/>
</dbReference>
<dbReference type="Proteomes" id="UP000220340">
    <property type="component" value="Unassembled WGS sequence"/>
</dbReference>
<organism evidence="1 3">
    <name type="scientific">Mycolicibacterium diernhoferi</name>
    <dbReference type="NCBI Taxonomy" id="1801"/>
    <lineage>
        <taxon>Bacteria</taxon>
        <taxon>Bacillati</taxon>
        <taxon>Actinomycetota</taxon>
        <taxon>Actinomycetes</taxon>
        <taxon>Mycobacteriales</taxon>
        <taxon>Mycobacteriaceae</taxon>
        <taxon>Mycolicibacterium</taxon>
    </lineage>
</organism>
<keyword evidence="4" id="KW-1185">Reference proteome</keyword>
<dbReference type="AlphaFoldDB" id="A0A1Q4HMI9"/>
<gene>
    <name evidence="1" type="ORF">BV510_12910</name>
    <name evidence="2" type="ORF">CRI78_23470</name>
</gene>
<proteinExistence type="predicted"/>
<dbReference type="EMBL" id="MIJD01000118">
    <property type="protein sequence ID" value="OPE53954.1"/>
    <property type="molecule type" value="Genomic_DNA"/>
</dbReference>
<dbReference type="OrthoDB" id="4556179at2"/>
<comment type="caution">
    <text evidence="1">The sequence shown here is derived from an EMBL/GenBank/DDBJ whole genome shotgun (WGS) entry which is preliminary data.</text>
</comment>